<dbReference type="PANTHER" id="PTHR45947:SF3">
    <property type="entry name" value="SULFOQUINOVOSYL TRANSFERASE SQD2"/>
    <property type="match status" value="1"/>
</dbReference>
<dbReference type="GO" id="GO:1901137">
    <property type="term" value="P:carbohydrate derivative biosynthetic process"/>
    <property type="evidence" value="ECO:0007669"/>
    <property type="project" value="UniProtKB-ARBA"/>
</dbReference>
<protein>
    <submittedName>
        <fullName evidence="5">Putative Capsular glucan synthase</fullName>
    </submittedName>
</protein>
<dbReference type="GO" id="GO:0016757">
    <property type="term" value="F:glycosyltransferase activity"/>
    <property type="evidence" value="ECO:0007669"/>
    <property type="project" value="UniProtKB-KW"/>
</dbReference>
<dbReference type="SUPFAM" id="SSF53756">
    <property type="entry name" value="UDP-Glycosyltransferase/glycogen phosphorylase"/>
    <property type="match status" value="1"/>
</dbReference>
<dbReference type="CDD" id="cd03801">
    <property type="entry name" value="GT4_PimA-like"/>
    <property type="match status" value="1"/>
</dbReference>
<dbReference type="AlphaFoldDB" id="S4MXG4"/>
<evidence type="ECO:0000259" key="3">
    <source>
        <dbReference type="Pfam" id="PF00534"/>
    </source>
</evidence>
<evidence type="ECO:0000256" key="2">
    <source>
        <dbReference type="ARBA" id="ARBA00022679"/>
    </source>
</evidence>
<dbReference type="Pfam" id="PF00534">
    <property type="entry name" value="Glycos_transf_1"/>
    <property type="match status" value="1"/>
</dbReference>
<dbReference type="NCBIfam" id="TIGR02149">
    <property type="entry name" value="glgA_Coryne"/>
    <property type="match status" value="1"/>
</dbReference>
<reference evidence="5 6" key="1">
    <citation type="submission" date="2013-02" db="EMBL/GenBank/DDBJ databases">
        <title>Draft Genome Sequence of Streptomyces afghaniensis, Which Produces Compounds of the Julimycin B-Complex.</title>
        <authorList>
            <person name="Gruening B.A."/>
            <person name="Praeg A."/>
            <person name="Erxleben A."/>
            <person name="Guenther S."/>
            <person name="Fiedler H.-P."/>
            <person name="Goodfellow M."/>
            <person name="Mueller M."/>
        </authorList>
    </citation>
    <scope>NUCLEOTIDE SEQUENCE [LARGE SCALE GENOMIC DNA]</scope>
    <source>
        <strain evidence="5 6">772</strain>
    </source>
</reference>
<dbReference type="InterPro" id="IPR028098">
    <property type="entry name" value="Glyco_trans_4-like_N"/>
</dbReference>
<dbReference type="PATRIC" id="fig|1283301.3.peg.4375"/>
<feature type="domain" description="Glycosyltransferase subfamily 4-like N-terminal" evidence="4">
    <location>
        <begin position="19"/>
        <end position="182"/>
    </location>
</feature>
<dbReference type="InterPro" id="IPR001296">
    <property type="entry name" value="Glyco_trans_1"/>
</dbReference>
<name>S4MXG4_9ACTN</name>
<proteinExistence type="predicted"/>
<dbReference type="InterPro" id="IPR011875">
    <property type="entry name" value="M1P_synthase"/>
</dbReference>
<dbReference type="Pfam" id="PF13439">
    <property type="entry name" value="Glyco_transf_4"/>
    <property type="match status" value="1"/>
</dbReference>
<evidence type="ECO:0000256" key="1">
    <source>
        <dbReference type="ARBA" id="ARBA00022676"/>
    </source>
</evidence>
<dbReference type="GO" id="GO:0009250">
    <property type="term" value="P:glucan biosynthetic process"/>
    <property type="evidence" value="ECO:0007669"/>
    <property type="project" value="InterPro"/>
</dbReference>
<sequence length="397" mass="42975">MGTPMRVDLLTREFPPDVYGGAGVHAGALAEHLRRLVDLRVHRFGTGADRFPVLRHRVPGDLADANPSLQALAVNASMAHRVAGAEVVHSHTWYTNLAGRLAQQLHDIPHVVTAHSLEPLRPWKARQLDGGYEISSFMEREALRTADRVIAVSRAMARDITDAYPEVDPERIVVVHNGVDSAQYAPDRGTDALDTHGIGTERPMVVCVARISRQKGLPYLLEAARLFVPGTRLVLVAQSADTPADRDDFATAVRGLRDAAVDVQWIDGPFSKRALVQLLSHARVFVCPSLYEPLGIVNLEAMACGTPVVATATGGIPEVVVEGETGYLVPLRAGTASGVPDEPLVLAKELAVRVNALLADAATADRMGRAARDHVVSHFSWSRAARRVADLYRSVVR</sequence>
<evidence type="ECO:0000313" key="5">
    <source>
        <dbReference type="EMBL" id="EPJ38537.1"/>
    </source>
</evidence>
<evidence type="ECO:0000313" key="6">
    <source>
        <dbReference type="Proteomes" id="UP000015001"/>
    </source>
</evidence>
<gene>
    <name evidence="5" type="ORF">STAFG_4403</name>
</gene>
<organism evidence="5 6">
    <name type="scientific">Streptomyces afghaniensis 772</name>
    <dbReference type="NCBI Taxonomy" id="1283301"/>
    <lineage>
        <taxon>Bacteria</taxon>
        <taxon>Bacillati</taxon>
        <taxon>Actinomycetota</taxon>
        <taxon>Actinomycetes</taxon>
        <taxon>Kitasatosporales</taxon>
        <taxon>Streptomycetaceae</taxon>
        <taxon>Streptomyces</taxon>
    </lineage>
</organism>
<accession>S4MXG4</accession>
<dbReference type="EMBL" id="AOPY01001455">
    <property type="protein sequence ID" value="EPJ38537.1"/>
    <property type="molecule type" value="Genomic_DNA"/>
</dbReference>
<dbReference type="InterPro" id="IPR050194">
    <property type="entry name" value="Glycosyltransferase_grp1"/>
</dbReference>
<keyword evidence="2" id="KW-0808">Transferase</keyword>
<keyword evidence="6" id="KW-1185">Reference proteome</keyword>
<dbReference type="Gene3D" id="3.40.50.2000">
    <property type="entry name" value="Glycogen Phosphorylase B"/>
    <property type="match status" value="2"/>
</dbReference>
<keyword evidence="1" id="KW-0328">Glycosyltransferase</keyword>
<comment type="caution">
    <text evidence="5">The sequence shown here is derived from an EMBL/GenBank/DDBJ whole genome shotgun (WGS) entry which is preliminary data.</text>
</comment>
<dbReference type="HOGENOM" id="CLU_009583_2_3_11"/>
<feature type="domain" description="Glycosyl transferase family 1" evidence="3">
    <location>
        <begin position="196"/>
        <end position="330"/>
    </location>
</feature>
<evidence type="ECO:0000259" key="4">
    <source>
        <dbReference type="Pfam" id="PF13439"/>
    </source>
</evidence>
<dbReference type="PANTHER" id="PTHR45947">
    <property type="entry name" value="SULFOQUINOVOSYL TRANSFERASE SQD2"/>
    <property type="match status" value="1"/>
</dbReference>
<dbReference type="Proteomes" id="UP000015001">
    <property type="component" value="Unassembled WGS sequence"/>
</dbReference>